<sequence length="343" mass="39070">MISCAFALIFLTTPDNIYDKSPLETPNKFKPWKQVPHLNRLVLLSGGYKKSFYGAYKIGDNERFPRIQVGDDIFTTADQKTDSPTKLRAYCSPTLSSTEIVKILSRNLDPNSKFYYPKLNGHELSSEKCLKAIKKEWDGTENKYASQKQIITQSSTCSNSDIIGLAFQGEISVIGGYTRYAPSNNQELPLVTFENTLELENLVSERQLYAAWEKNGSQMVLVWYYGQLHLFKRSGDDKLWWPVTDLNNLEKNGATILSFLRNRLRLSQELDKQIGRYPWIQAFTDLLKSAPNPNQADKRGEVYRLMAEVSHVALKVPEKVPISYLSTSMGFTSISKNIMDNSF</sequence>
<proteinExistence type="predicted"/>
<evidence type="ECO:0000313" key="1">
    <source>
        <dbReference type="EMBL" id="SZF03249.1"/>
    </source>
</evidence>
<protein>
    <submittedName>
        <fullName evidence="1">Uncharacterized protein</fullName>
    </submittedName>
</protein>
<dbReference type="EMBL" id="UNSH01000049">
    <property type="protein sequence ID" value="SZF03249.1"/>
    <property type="molecule type" value="Genomic_DNA"/>
</dbReference>
<dbReference type="VEuPathDB" id="FungiDB:BLGHR1_14038"/>
<reference evidence="1 2" key="1">
    <citation type="submission" date="2017-11" db="EMBL/GenBank/DDBJ databases">
        <authorList>
            <person name="Kracher B."/>
        </authorList>
    </citation>
    <scope>NUCLEOTIDE SEQUENCE [LARGE SCALE GENOMIC DNA]</scope>
    <source>
        <strain evidence="1 2">RACE1</strain>
    </source>
</reference>
<dbReference type="AlphaFoldDB" id="A0A383UTZ6"/>
<organism evidence="1 2">
    <name type="scientific">Blumeria hordei</name>
    <name type="common">Barley powdery mildew</name>
    <name type="synonym">Blumeria graminis f. sp. hordei</name>
    <dbReference type="NCBI Taxonomy" id="2867405"/>
    <lineage>
        <taxon>Eukaryota</taxon>
        <taxon>Fungi</taxon>
        <taxon>Dikarya</taxon>
        <taxon>Ascomycota</taxon>
        <taxon>Pezizomycotina</taxon>
        <taxon>Leotiomycetes</taxon>
        <taxon>Erysiphales</taxon>
        <taxon>Erysiphaceae</taxon>
        <taxon>Blumeria</taxon>
    </lineage>
</organism>
<evidence type="ECO:0000313" key="2">
    <source>
        <dbReference type="Proteomes" id="UP000275772"/>
    </source>
</evidence>
<name>A0A383UTZ6_BLUHO</name>
<dbReference type="Proteomes" id="UP000275772">
    <property type="component" value="Unassembled WGS sequence"/>
</dbReference>
<accession>A0A383UTZ6</accession>
<gene>
    <name evidence="1" type="ORF">BLGHR1_14038</name>
</gene>